<evidence type="ECO:0000313" key="7">
    <source>
        <dbReference type="Proteomes" id="UP000515788"/>
    </source>
</evidence>
<accession>A0A7G3ZNN3</accession>
<sequence>MIPVHSVDGRKQRVSDLSSGSMSKGLPHHKFLMTSVGLTPQVTDLNNILCGISSGVVQILVSQPFEQIKVRNQSSSYLKSSYQATERRESSGTLQGYSDASLETAHLRLLPV</sequence>
<name>A0A7G3ZNN3_9SACH</name>
<evidence type="ECO:0000256" key="3">
    <source>
        <dbReference type="ARBA" id="ARBA00022989"/>
    </source>
</evidence>
<dbReference type="GO" id="GO:0016020">
    <property type="term" value="C:membrane"/>
    <property type="evidence" value="ECO:0007669"/>
    <property type="project" value="UniProtKB-SubCell"/>
</dbReference>
<evidence type="ECO:0000256" key="1">
    <source>
        <dbReference type="ARBA" id="ARBA00004141"/>
    </source>
</evidence>
<evidence type="ECO:0000256" key="2">
    <source>
        <dbReference type="ARBA" id="ARBA00022692"/>
    </source>
</evidence>
<dbReference type="Pfam" id="PF00153">
    <property type="entry name" value="Mito_carr"/>
    <property type="match status" value="1"/>
</dbReference>
<comment type="subcellular location">
    <subcellularLocation>
        <location evidence="1">Membrane</location>
        <topology evidence="1">Multi-pass membrane protein</topology>
    </subcellularLocation>
</comment>
<dbReference type="InterPro" id="IPR023395">
    <property type="entry name" value="MCP_dom_sf"/>
</dbReference>
<protein>
    <submittedName>
        <fullName evidence="6">Uncharacterized protein</fullName>
    </submittedName>
</protein>
<keyword evidence="4" id="KW-0472">Membrane</keyword>
<keyword evidence="2" id="KW-0812">Transmembrane</keyword>
<dbReference type="KEGG" id="tgb:HG536_0H04950"/>
<dbReference type="SUPFAM" id="SSF103506">
    <property type="entry name" value="Mitochondrial carrier"/>
    <property type="match status" value="1"/>
</dbReference>
<keyword evidence="7" id="KW-1185">Reference proteome</keyword>
<proteinExistence type="predicted"/>
<feature type="region of interest" description="Disordered" evidence="5">
    <location>
        <begin position="1"/>
        <end position="24"/>
    </location>
</feature>
<dbReference type="RefSeq" id="XP_037141793.1">
    <property type="nucleotide sequence ID" value="XM_037285897.1"/>
</dbReference>
<dbReference type="InterPro" id="IPR018108">
    <property type="entry name" value="MCP_transmembrane"/>
</dbReference>
<dbReference type="Proteomes" id="UP000515788">
    <property type="component" value="Chromosome 8"/>
</dbReference>
<evidence type="ECO:0000256" key="4">
    <source>
        <dbReference type="ARBA" id="ARBA00023136"/>
    </source>
</evidence>
<dbReference type="EMBL" id="CP059253">
    <property type="protein sequence ID" value="QLL35119.1"/>
    <property type="molecule type" value="Genomic_DNA"/>
</dbReference>
<dbReference type="GeneID" id="59328385"/>
<keyword evidence="3" id="KW-1133">Transmembrane helix</keyword>
<gene>
    <name evidence="6" type="ORF">HG536_0H04950</name>
</gene>
<dbReference type="AlphaFoldDB" id="A0A7G3ZNN3"/>
<evidence type="ECO:0000256" key="5">
    <source>
        <dbReference type="SAM" id="MobiDB-lite"/>
    </source>
</evidence>
<reference evidence="6 7" key="1">
    <citation type="submission" date="2020-06" db="EMBL/GenBank/DDBJ databases">
        <title>The yeast mating-type switching endonuclease HO is a domesticated member of an unorthodox homing genetic element family.</title>
        <authorList>
            <person name="Coughlan A.Y."/>
            <person name="Lombardi L."/>
            <person name="Braun-Galleani S."/>
            <person name="Martos A.R."/>
            <person name="Galeote V."/>
            <person name="Bigey F."/>
            <person name="Dequin S."/>
            <person name="Byrne K.P."/>
            <person name="Wolfe K.H."/>
        </authorList>
    </citation>
    <scope>NUCLEOTIDE SEQUENCE [LARGE SCALE GENOMIC DNA]</scope>
    <source>
        <strain evidence="6 7">CBS764</strain>
    </source>
</reference>
<evidence type="ECO:0000313" key="6">
    <source>
        <dbReference type="EMBL" id="QLL35119.1"/>
    </source>
</evidence>
<organism evidence="6 7">
    <name type="scientific">Torulaspora globosa</name>
    <dbReference type="NCBI Taxonomy" id="48254"/>
    <lineage>
        <taxon>Eukaryota</taxon>
        <taxon>Fungi</taxon>
        <taxon>Dikarya</taxon>
        <taxon>Ascomycota</taxon>
        <taxon>Saccharomycotina</taxon>
        <taxon>Saccharomycetes</taxon>
        <taxon>Saccharomycetales</taxon>
        <taxon>Saccharomycetaceae</taxon>
        <taxon>Torulaspora</taxon>
    </lineage>
</organism>